<dbReference type="InterPro" id="IPR011110">
    <property type="entry name" value="Reg_prop"/>
</dbReference>
<dbReference type="EMBL" id="CACRSS010000001">
    <property type="protein sequence ID" value="VYS73966.1"/>
    <property type="molecule type" value="Genomic_DNA"/>
</dbReference>
<dbReference type="InterPro" id="IPR015943">
    <property type="entry name" value="WD40/YVTN_repeat-like_dom_sf"/>
</dbReference>
<dbReference type="SUPFAM" id="SSF63829">
    <property type="entry name" value="Calcium-dependent phosphotriesterase"/>
    <property type="match status" value="1"/>
</dbReference>
<protein>
    <submittedName>
        <fullName evidence="1">Two component regulator propeller</fullName>
    </submittedName>
</protein>
<dbReference type="Pfam" id="PF07494">
    <property type="entry name" value="Reg_prop"/>
    <property type="match status" value="1"/>
</dbReference>
<evidence type="ECO:0000313" key="1">
    <source>
        <dbReference type="EMBL" id="VYS73966.1"/>
    </source>
</evidence>
<accession>A0A6N2QZR1</accession>
<reference evidence="1" key="1">
    <citation type="submission" date="2019-11" db="EMBL/GenBank/DDBJ databases">
        <authorList>
            <person name="Feng L."/>
        </authorList>
    </citation>
    <scope>NUCLEOTIDE SEQUENCE</scope>
    <source>
        <strain evidence="1">AMuciniphilaLFYP55</strain>
    </source>
</reference>
<dbReference type="AlphaFoldDB" id="A0A6N2QZR1"/>
<dbReference type="Gene3D" id="2.130.10.10">
    <property type="entry name" value="YVTN repeat-like/Quinoprotein amine dehydrogenase"/>
    <property type="match status" value="2"/>
</dbReference>
<sequence>MLIKFKHFIGTLALVFPLLGGWSAGEVKSVQIPEQLPECPVRFIRGTLVAQDGAIWAVGERESVYRLQVGDRAYEKSWLNMDYYSGFPKGKNFTCIAEDRQGRIWVGTDDSGVAVFNGREWKTYDRGNALNGEHVYALAVSPVSGEVAVATSGGVSVYDPGNDSWKALDRSTGLVEDQAASAGFDARGNLWLAYACGGISYSPRKSGYMQWKNVQAPWYWDSKQFARQPYQPYGDGLPSNICNVLACTEKDQVLVGTWSGLAYSNGISSWRFLRGRDYARKNSNLYGSAARKTAVPGEGNAKMLSEDFVSSILRQGKDIFIGYRTQGVDVLDAERMTVRRRIRQGLENVDVSSLLVLGDGSVWAGTYGRGFVSLKKGSLSYQLDRKQQDDEIVFPSPARMEDSAAVLRRLEKLGADAHAGKSIVFRGEDWSTKGDWCGRYGLTRATLCATNAPMSNSEFKAKTVSFRTLSSVPGYPGYQGAVSSYWIQGLMGLNRNKGDALRWWVHSIKENDNRNILFDPTDSVRTEAEWDDHGEVYPGFVDGPDIWTVVEVPEGVHEIALYFYNPNGYLSNESRRDYVVEARRHPSTSSLVFQFNNVGDLAIGEQNKWGKILTAAMEQWYSFPVEARTRVSRFAGSGVYKRFMCRKGGIYLFRVCRNGSFNTILNGVFVNEKIPWEIRMPEELPYYVAGQLAGIVPTPERVNGATLGQREKAVCKPLYELQYTRKYLTPAACSLQNRYILSLWRQARENRAEGGCLADCLQWEARVSDDRVRASFDETMKRSWDQSQIYYIGNRSRDFMPNAPGTVPFSPRELRLMAKLRIDWRQYRDDAKNPPEKTVQEMKEFLKKELLKQQQTRKQQ</sequence>
<gene>
    <name evidence="1" type="ORF">AMLFYP55_00108</name>
</gene>
<proteinExistence type="predicted"/>
<organism evidence="1">
    <name type="scientific">Akkermansia muciniphila</name>
    <dbReference type="NCBI Taxonomy" id="239935"/>
    <lineage>
        <taxon>Bacteria</taxon>
        <taxon>Pseudomonadati</taxon>
        <taxon>Verrucomicrobiota</taxon>
        <taxon>Verrucomicrobiia</taxon>
        <taxon>Verrucomicrobiales</taxon>
        <taxon>Akkermansiaceae</taxon>
        <taxon>Akkermansia</taxon>
    </lineage>
</organism>
<name>A0A6N2QZR1_9BACT</name>